<dbReference type="EMBL" id="CP013023">
    <property type="protein sequence ID" value="ANF97870.1"/>
    <property type="molecule type" value="Genomic_DNA"/>
</dbReference>
<dbReference type="KEGG" id="pbv:AR543_18850"/>
<organism evidence="4 5">
    <name type="scientific">Paenibacillus bovis</name>
    <dbReference type="NCBI Taxonomy" id="1616788"/>
    <lineage>
        <taxon>Bacteria</taxon>
        <taxon>Bacillati</taxon>
        <taxon>Bacillota</taxon>
        <taxon>Bacilli</taxon>
        <taxon>Bacillales</taxon>
        <taxon>Paenibacillaceae</taxon>
        <taxon>Paenibacillus</taxon>
    </lineage>
</organism>
<evidence type="ECO:0000313" key="5">
    <source>
        <dbReference type="Proteomes" id="UP000078148"/>
    </source>
</evidence>
<sequence>MDENQIFKWIANGEVQKIADELTAGIDPNKVYENGWTLLKLAVEHEQLMIVELLLNRGSDINQQPNGGWTALHQAVDIAIDGTIQGGGEPGDEPVDIILYLLDHGADIGAVDSQGESALDIAQAYKSEKVIAVLRKYL</sequence>
<dbReference type="GO" id="GO:0004842">
    <property type="term" value="F:ubiquitin-protein transferase activity"/>
    <property type="evidence" value="ECO:0007669"/>
    <property type="project" value="TreeGrafter"/>
</dbReference>
<dbReference type="PROSITE" id="PS50297">
    <property type="entry name" value="ANK_REP_REGION"/>
    <property type="match status" value="1"/>
</dbReference>
<dbReference type="Pfam" id="PF12796">
    <property type="entry name" value="Ank_2"/>
    <property type="match status" value="1"/>
</dbReference>
<proteinExistence type="predicted"/>
<dbReference type="InterPro" id="IPR002110">
    <property type="entry name" value="Ankyrin_rpt"/>
</dbReference>
<dbReference type="SMART" id="SM00248">
    <property type="entry name" value="ANK"/>
    <property type="match status" value="2"/>
</dbReference>
<gene>
    <name evidence="4" type="ORF">AR543_18850</name>
</gene>
<reference evidence="5" key="1">
    <citation type="submission" date="2015-10" db="EMBL/GenBank/DDBJ databases">
        <title>Genome of Paenibacillus bovis sp. nov.</title>
        <authorList>
            <person name="Wu Z."/>
            <person name="Gao C."/>
            <person name="Liu Z."/>
            <person name="Zheng H."/>
        </authorList>
    </citation>
    <scope>NUCLEOTIDE SEQUENCE [LARGE SCALE GENOMIC DNA]</scope>
    <source>
        <strain evidence="5">BD3526</strain>
    </source>
</reference>
<dbReference type="SUPFAM" id="SSF48403">
    <property type="entry name" value="Ankyrin repeat"/>
    <property type="match status" value="1"/>
</dbReference>
<keyword evidence="2 3" id="KW-0040">ANK repeat</keyword>
<dbReference type="GO" id="GO:0085020">
    <property type="term" value="P:protein K6-linked ubiquitination"/>
    <property type="evidence" value="ECO:0007669"/>
    <property type="project" value="TreeGrafter"/>
</dbReference>
<reference evidence="4 5" key="2">
    <citation type="journal article" date="2016" name="Int. J. Syst. Evol. Microbiol.">
        <title>Paenibacillus bovis sp. nov., isolated from raw yak (Bos grunniens) milk.</title>
        <authorList>
            <person name="Gao C."/>
            <person name="Han J."/>
            <person name="Liu Z."/>
            <person name="Xu X."/>
            <person name="Hang F."/>
            <person name="Wu Z."/>
        </authorList>
    </citation>
    <scope>NUCLEOTIDE SEQUENCE [LARGE SCALE GENOMIC DNA]</scope>
    <source>
        <strain evidence="4 5">BD3526</strain>
    </source>
</reference>
<dbReference type="InterPro" id="IPR036770">
    <property type="entry name" value="Ankyrin_rpt-contain_sf"/>
</dbReference>
<evidence type="ECO:0000313" key="4">
    <source>
        <dbReference type="EMBL" id="ANF97870.1"/>
    </source>
</evidence>
<protein>
    <submittedName>
        <fullName evidence="4">Uncharacterized protein</fullName>
    </submittedName>
</protein>
<dbReference type="AlphaFoldDB" id="A0A172ZL52"/>
<dbReference type="Proteomes" id="UP000078148">
    <property type="component" value="Chromosome"/>
</dbReference>
<evidence type="ECO:0000256" key="3">
    <source>
        <dbReference type="PROSITE-ProRule" id="PRU00023"/>
    </source>
</evidence>
<dbReference type="Gene3D" id="1.25.40.20">
    <property type="entry name" value="Ankyrin repeat-containing domain"/>
    <property type="match status" value="1"/>
</dbReference>
<keyword evidence="1" id="KW-0677">Repeat</keyword>
<dbReference type="OrthoDB" id="5622506at2"/>
<keyword evidence="5" id="KW-1185">Reference proteome</keyword>
<dbReference type="PROSITE" id="PS50088">
    <property type="entry name" value="ANK_REPEAT"/>
    <property type="match status" value="1"/>
</dbReference>
<evidence type="ECO:0000256" key="2">
    <source>
        <dbReference type="ARBA" id="ARBA00023043"/>
    </source>
</evidence>
<name>A0A172ZL52_9BACL</name>
<accession>A0A172ZL52</accession>
<dbReference type="PANTHER" id="PTHR24171">
    <property type="entry name" value="ANKYRIN REPEAT DOMAIN-CONTAINING PROTEIN 39-RELATED"/>
    <property type="match status" value="1"/>
</dbReference>
<evidence type="ECO:0000256" key="1">
    <source>
        <dbReference type="ARBA" id="ARBA00022737"/>
    </source>
</evidence>
<dbReference type="STRING" id="1616788.AR543_18850"/>
<feature type="repeat" description="ANK" evidence="3">
    <location>
        <begin position="34"/>
        <end position="66"/>
    </location>
</feature>
<dbReference type="RefSeq" id="WP_060535963.1">
    <property type="nucleotide sequence ID" value="NZ_CP013023.1"/>
</dbReference>
<dbReference type="PANTHER" id="PTHR24171:SF8">
    <property type="entry name" value="BRCA1-ASSOCIATED RING DOMAIN PROTEIN 1"/>
    <property type="match status" value="1"/>
</dbReference>